<comment type="caution">
    <text evidence="1">The sequence shown here is derived from an EMBL/GenBank/DDBJ whole genome shotgun (WGS) entry which is preliminary data.</text>
</comment>
<organism evidence="1 2">
    <name type="scientific">Ancylomarina subtilis</name>
    <dbReference type="NCBI Taxonomy" id="1639035"/>
    <lineage>
        <taxon>Bacteria</taxon>
        <taxon>Pseudomonadati</taxon>
        <taxon>Bacteroidota</taxon>
        <taxon>Bacteroidia</taxon>
        <taxon>Marinilabiliales</taxon>
        <taxon>Marinifilaceae</taxon>
        <taxon>Ancylomarina</taxon>
    </lineage>
</organism>
<keyword evidence="2" id="KW-1185">Reference proteome</keyword>
<accession>A0A4Q7VN24</accession>
<dbReference type="Proteomes" id="UP000293562">
    <property type="component" value="Unassembled WGS sequence"/>
</dbReference>
<protein>
    <submittedName>
        <fullName evidence="1">Uncharacterized protein</fullName>
    </submittedName>
</protein>
<dbReference type="EMBL" id="SHKN01000001">
    <property type="protein sequence ID" value="RZT97567.1"/>
    <property type="molecule type" value="Genomic_DNA"/>
</dbReference>
<sequence length="33" mass="3624">MKNFEILNAAQLLEVKGGANELTTKDMAEECIV</sequence>
<dbReference type="AlphaFoldDB" id="A0A4Q7VN24"/>
<name>A0A4Q7VN24_9BACT</name>
<evidence type="ECO:0000313" key="2">
    <source>
        <dbReference type="Proteomes" id="UP000293562"/>
    </source>
</evidence>
<evidence type="ECO:0000313" key="1">
    <source>
        <dbReference type="EMBL" id="RZT97567.1"/>
    </source>
</evidence>
<reference evidence="1 2" key="1">
    <citation type="submission" date="2019-02" db="EMBL/GenBank/DDBJ databases">
        <title>Genomic Encyclopedia of Type Strains, Phase IV (KMG-IV): sequencing the most valuable type-strain genomes for metagenomic binning, comparative biology and taxonomic classification.</title>
        <authorList>
            <person name="Goeker M."/>
        </authorList>
    </citation>
    <scope>NUCLEOTIDE SEQUENCE [LARGE SCALE GENOMIC DNA]</scope>
    <source>
        <strain evidence="1 2">DSM 28825</strain>
    </source>
</reference>
<proteinExistence type="predicted"/>
<gene>
    <name evidence="1" type="ORF">EV201_2240</name>
</gene>